<organism evidence="2 3">
    <name type="scientific">Caerostris extrusa</name>
    <name type="common">Bark spider</name>
    <name type="synonym">Caerostris bankana</name>
    <dbReference type="NCBI Taxonomy" id="172846"/>
    <lineage>
        <taxon>Eukaryota</taxon>
        <taxon>Metazoa</taxon>
        <taxon>Ecdysozoa</taxon>
        <taxon>Arthropoda</taxon>
        <taxon>Chelicerata</taxon>
        <taxon>Arachnida</taxon>
        <taxon>Araneae</taxon>
        <taxon>Araneomorphae</taxon>
        <taxon>Entelegynae</taxon>
        <taxon>Araneoidea</taxon>
        <taxon>Araneidae</taxon>
        <taxon>Caerostris</taxon>
    </lineage>
</organism>
<keyword evidence="3" id="KW-1185">Reference proteome</keyword>
<feature type="compositionally biased region" description="Basic residues" evidence="1">
    <location>
        <begin position="50"/>
        <end position="61"/>
    </location>
</feature>
<evidence type="ECO:0000313" key="2">
    <source>
        <dbReference type="EMBL" id="GIY42999.1"/>
    </source>
</evidence>
<dbReference type="EMBL" id="BPLR01010916">
    <property type="protein sequence ID" value="GIY42999.1"/>
    <property type="molecule type" value="Genomic_DNA"/>
</dbReference>
<name>A0AAV4TCS9_CAEEX</name>
<feature type="compositionally biased region" description="Basic and acidic residues" evidence="1">
    <location>
        <begin position="40"/>
        <end position="49"/>
    </location>
</feature>
<evidence type="ECO:0000256" key="1">
    <source>
        <dbReference type="SAM" id="MobiDB-lite"/>
    </source>
</evidence>
<sequence>MQKSRSNTSSQTSTGVNKPFFFFQNKFVSLPHLSSSHRNSSPDRKSRGGEKKKKKKKKRTRLVRIQQMAWVEERDESESYTKEGLADDSFCFAGQIHLNSTQPPASPAGRR</sequence>
<proteinExistence type="predicted"/>
<comment type="caution">
    <text evidence="2">The sequence shown here is derived from an EMBL/GenBank/DDBJ whole genome shotgun (WGS) entry which is preliminary data.</text>
</comment>
<evidence type="ECO:0000313" key="3">
    <source>
        <dbReference type="Proteomes" id="UP001054945"/>
    </source>
</evidence>
<accession>A0AAV4TCS9</accession>
<reference evidence="2 3" key="1">
    <citation type="submission" date="2021-06" db="EMBL/GenBank/DDBJ databases">
        <title>Caerostris extrusa draft genome.</title>
        <authorList>
            <person name="Kono N."/>
            <person name="Arakawa K."/>
        </authorList>
    </citation>
    <scope>NUCLEOTIDE SEQUENCE [LARGE SCALE GENOMIC DNA]</scope>
</reference>
<feature type="region of interest" description="Disordered" evidence="1">
    <location>
        <begin position="32"/>
        <end position="61"/>
    </location>
</feature>
<dbReference type="Proteomes" id="UP001054945">
    <property type="component" value="Unassembled WGS sequence"/>
</dbReference>
<protein>
    <submittedName>
        <fullName evidence="2">Uncharacterized protein</fullName>
    </submittedName>
</protein>
<gene>
    <name evidence="2" type="ORF">CEXT_125271</name>
</gene>
<dbReference type="AlphaFoldDB" id="A0AAV4TCS9"/>